<dbReference type="InterPro" id="IPR013783">
    <property type="entry name" value="Ig-like_fold"/>
</dbReference>
<dbReference type="Pfam" id="PF07250">
    <property type="entry name" value="Glyoxal_oxid_N"/>
    <property type="match status" value="1"/>
</dbReference>
<keyword evidence="1 3" id="KW-0732">Signal</keyword>
<dbReference type="AlphaFoldDB" id="A0A8K0T7Z8"/>
<feature type="domain" description="WSC" evidence="4">
    <location>
        <begin position="41"/>
        <end position="132"/>
    </location>
</feature>
<dbReference type="InterPro" id="IPR014756">
    <property type="entry name" value="Ig_E-set"/>
</dbReference>
<reference evidence="5" key="1">
    <citation type="journal article" date="2021" name="Nat. Commun.">
        <title>Genetic determinants of endophytism in the Arabidopsis root mycobiome.</title>
        <authorList>
            <person name="Mesny F."/>
            <person name="Miyauchi S."/>
            <person name="Thiergart T."/>
            <person name="Pickel B."/>
            <person name="Atanasova L."/>
            <person name="Karlsson M."/>
            <person name="Huettel B."/>
            <person name="Barry K.W."/>
            <person name="Haridas S."/>
            <person name="Chen C."/>
            <person name="Bauer D."/>
            <person name="Andreopoulos W."/>
            <person name="Pangilinan J."/>
            <person name="LaButti K."/>
            <person name="Riley R."/>
            <person name="Lipzen A."/>
            <person name="Clum A."/>
            <person name="Drula E."/>
            <person name="Henrissat B."/>
            <person name="Kohler A."/>
            <person name="Grigoriev I.V."/>
            <person name="Martin F.M."/>
            <person name="Hacquard S."/>
        </authorList>
    </citation>
    <scope>NUCLEOTIDE SEQUENCE</scope>
    <source>
        <strain evidence="5">MPI-CAGE-CH-0235</strain>
    </source>
</reference>
<dbReference type="EMBL" id="JAGPNK010000001">
    <property type="protein sequence ID" value="KAH7328839.1"/>
    <property type="molecule type" value="Genomic_DNA"/>
</dbReference>
<gene>
    <name evidence="5" type="ORF">B0I35DRAFT_473504</name>
</gene>
<protein>
    <recommendedName>
        <fullName evidence="4">WSC domain-containing protein</fullName>
    </recommendedName>
</protein>
<dbReference type="InterPro" id="IPR015202">
    <property type="entry name" value="GO-like_E_set"/>
</dbReference>
<dbReference type="InterPro" id="IPR037293">
    <property type="entry name" value="Gal_Oxidase_central_sf"/>
</dbReference>
<evidence type="ECO:0000259" key="4">
    <source>
        <dbReference type="PROSITE" id="PS51212"/>
    </source>
</evidence>
<dbReference type="Proteomes" id="UP000813444">
    <property type="component" value="Unassembled WGS sequence"/>
</dbReference>
<proteinExistence type="predicted"/>
<dbReference type="Gene3D" id="2.130.10.80">
    <property type="entry name" value="Galactose oxidase/kelch, beta-propeller"/>
    <property type="match status" value="1"/>
</dbReference>
<dbReference type="Pfam" id="PF09118">
    <property type="entry name" value="GO-like_E_set"/>
    <property type="match status" value="1"/>
</dbReference>
<sequence>MPARCTSKSALAVLLGLGTAISNAASIERRALDAPEEFDNGWTYQGCYVDVGRTINRANKVDGQMTNAMCTEFCFESGHPYAGTEYYTECFCGDSLATGGVEANEADCNTPCGGDSAEPCGGPNRLTLYRTSEITVVEPSVNPGVGGWASLGCYAEGTTGRALTSGLNTVPGGEMTVAKCTAGCRTAGFKYAGVEYAGECYCGNSIANNGRPATSGCNMLCNGNHTEYCGGPDRLNMYEFEPTSTTTTADPGQPPATSSTSASPTATQPDPEPEPSDLPEGWSSYGCWVDGVGGRILNYQAPDDPDLTLVSCVNKCAARGNTIAGAEYHTQCFCGDIIVNGGEQATSESQCSTPCGGDADQNCGGPNRMSIFSVGEPTVYGPPEPVQSIGGWAYQGCSVDNVGNARVFPWQLLFEGTMKPSDCLDACAEFGYMAAGLEYGGECYCGDPGDLEAKGSEFVDESECNIACAGDASAICGGGSRMTTYFWEDDPFYVWEYPEDGTPAAGSYDFLIGGRCIPLMTSQAINGKVTFLEKWGTGPPNSTGAYELDLSEIDNFEAAWRTMHVKTDIFCAAGVTLPDKAGRQLTVGGWSGDSTYGVRLYTPDGSAGVKGTNDWEENVQILSLQDGRWYPSTLNMANGSILVIGGEEGSNAAPVPTLEILPYTGTAPLYMDWLERTDPNNLYPFVCVLPSGGIFVAYWNEARILDEDTFETIQNLPDIPGAVNDPLGGRTYPLEGTAVLLPQHAPYEEPLGVLMCGGSTETTGNALDNCVSIQPDAAEPEWVLERMPSPRVMSCIAPLPDGTYLILNGARKGVAGFGLAENPNLNAVLYDANKPVGRRMSVMANTTVARMYHSEAITLLDGRVLVSGSDPQDGVNPQEYRVETFTPPYLLSGQPRPSFEVESTDWAFNEVVTFTLGAAARNGAITASLLGSVSSTHGNSMGARTLVPAVACTGTTCTVTAPPNAHICPPGWYQFYVLDGGIPAVGVFVRIGGDPAGLGNWPEGQGFTQPGI</sequence>
<accession>A0A8K0T7Z8</accession>
<keyword evidence="6" id="KW-1185">Reference proteome</keyword>
<dbReference type="SUPFAM" id="SSF81296">
    <property type="entry name" value="E set domains"/>
    <property type="match status" value="1"/>
</dbReference>
<evidence type="ECO:0000313" key="6">
    <source>
        <dbReference type="Proteomes" id="UP000813444"/>
    </source>
</evidence>
<feature type="signal peptide" evidence="3">
    <location>
        <begin position="1"/>
        <end position="24"/>
    </location>
</feature>
<dbReference type="PANTHER" id="PTHR32208">
    <property type="entry name" value="SECRETED PROTEIN-RELATED"/>
    <property type="match status" value="1"/>
</dbReference>
<evidence type="ECO:0000256" key="1">
    <source>
        <dbReference type="ARBA" id="ARBA00022729"/>
    </source>
</evidence>
<evidence type="ECO:0000256" key="2">
    <source>
        <dbReference type="SAM" id="MobiDB-lite"/>
    </source>
</evidence>
<dbReference type="PANTHER" id="PTHR32208:SF105">
    <property type="entry name" value="COPPER RADICAL OXIDASE"/>
    <property type="match status" value="1"/>
</dbReference>
<name>A0A8K0T7Z8_9HYPO</name>
<feature type="region of interest" description="Disordered" evidence="2">
    <location>
        <begin position="243"/>
        <end position="281"/>
    </location>
</feature>
<feature type="domain" description="WSC" evidence="4">
    <location>
        <begin position="391"/>
        <end position="488"/>
    </location>
</feature>
<evidence type="ECO:0000313" key="5">
    <source>
        <dbReference type="EMBL" id="KAH7328839.1"/>
    </source>
</evidence>
<dbReference type="Pfam" id="PF01822">
    <property type="entry name" value="WSC"/>
    <property type="match status" value="4"/>
</dbReference>
<dbReference type="PROSITE" id="PS51212">
    <property type="entry name" value="WSC"/>
    <property type="match status" value="4"/>
</dbReference>
<feature type="compositionally biased region" description="Low complexity" evidence="2">
    <location>
        <begin position="255"/>
        <end position="269"/>
    </location>
</feature>
<feature type="chain" id="PRO_5035462285" description="WSC domain-containing protein" evidence="3">
    <location>
        <begin position="25"/>
        <end position="1012"/>
    </location>
</feature>
<dbReference type="SMART" id="SM00321">
    <property type="entry name" value="WSC"/>
    <property type="match status" value="4"/>
</dbReference>
<dbReference type="SUPFAM" id="SSF50965">
    <property type="entry name" value="Galactose oxidase, central domain"/>
    <property type="match status" value="1"/>
</dbReference>
<comment type="caution">
    <text evidence="5">The sequence shown here is derived from an EMBL/GenBank/DDBJ whole genome shotgun (WGS) entry which is preliminary data.</text>
</comment>
<evidence type="ECO:0000256" key="3">
    <source>
        <dbReference type="SAM" id="SignalP"/>
    </source>
</evidence>
<dbReference type="InterPro" id="IPR011043">
    <property type="entry name" value="Gal_Oxase/kelch_b-propeller"/>
</dbReference>
<dbReference type="CDD" id="cd02851">
    <property type="entry name" value="E_set_GO_C"/>
    <property type="match status" value="1"/>
</dbReference>
<dbReference type="InterPro" id="IPR009880">
    <property type="entry name" value="Glyoxal_oxidase_N"/>
</dbReference>
<dbReference type="InterPro" id="IPR002889">
    <property type="entry name" value="WSC_carb-bd"/>
</dbReference>
<dbReference type="Gene3D" id="2.60.40.10">
    <property type="entry name" value="Immunoglobulins"/>
    <property type="match status" value="1"/>
</dbReference>
<organism evidence="5 6">
    <name type="scientific">Stachybotrys elegans</name>
    <dbReference type="NCBI Taxonomy" id="80388"/>
    <lineage>
        <taxon>Eukaryota</taxon>
        <taxon>Fungi</taxon>
        <taxon>Dikarya</taxon>
        <taxon>Ascomycota</taxon>
        <taxon>Pezizomycotina</taxon>
        <taxon>Sordariomycetes</taxon>
        <taxon>Hypocreomycetidae</taxon>
        <taxon>Hypocreales</taxon>
        <taxon>Stachybotryaceae</taxon>
        <taxon>Stachybotrys</taxon>
    </lineage>
</organism>
<feature type="domain" description="WSC" evidence="4">
    <location>
        <begin position="147"/>
        <end position="241"/>
    </location>
</feature>
<dbReference type="OrthoDB" id="2019572at2759"/>
<feature type="domain" description="WSC" evidence="4">
    <location>
        <begin position="281"/>
        <end position="375"/>
    </location>
</feature>